<dbReference type="PANTHER" id="PTHR35336:SF5">
    <property type="entry name" value="ADENOSYLCOBINAMIDE AMIDOHYDROLASE"/>
    <property type="match status" value="1"/>
</dbReference>
<comment type="caution">
    <text evidence="1">The sequence shown here is derived from an EMBL/GenBank/DDBJ whole genome shotgun (WGS) entry which is preliminary data.</text>
</comment>
<keyword evidence="2" id="KW-1185">Reference proteome</keyword>
<evidence type="ECO:0000313" key="2">
    <source>
        <dbReference type="Proteomes" id="UP000284547"/>
    </source>
</evidence>
<dbReference type="Proteomes" id="UP000284547">
    <property type="component" value="Unassembled WGS sequence"/>
</dbReference>
<dbReference type="GO" id="GO:0016787">
    <property type="term" value="F:hydrolase activity"/>
    <property type="evidence" value="ECO:0007669"/>
    <property type="project" value="UniProtKB-KW"/>
</dbReference>
<name>A0A411Z6F9_9RHOB</name>
<proteinExistence type="predicted"/>
<dbReference type="InterPro" id="IPR002808">
    <property type="entry name" value="AdoCbi_amidolase"/>
</dbReference>
<dbReference type="EMBL" id="QWEY01000001">
    <property type="protein sequence ID" value="RGP38639.1"/>
    <property type="molecule type" value="Genomic_DNA"/>
</dbReference>
<protein>
    <submittedName>
        <fullName evidence="1">Adenosylcobinamide amidohydrolase</fullName>
    </submittedName>
</protein>
<evidence type="ECO:0000313" key="1">
    <source>
        <dbReference type="EMBL" id="RGP38639.1"/>
    </source>
</evidence>
<dbReference type="AlphaFoldDB" id="A0A411Z6F9"/>
<dbReference type="PANTHER" id="PTHR35336">
    <property type="entry name" value="ADENOSYLCOBINAMIDE AMIDOHYDROLASE"/>
    <property type="match status" value="1"/>
</dbReference>
<dbReference type="InterPro" id="IPR052209">
    <property type="entry name" value="CbiZ"/>
</dbReference>
<organism evidence="1 2">
    <name type="scientific">Pseudotabrizicola alkalilacus</name>
    <dbReference type="NCBI Taxonomy" id="2305252"/>
    <lineage>
        <taxon>Bacteria</taxon>
        <taxon>Pseudomonadati</taxon>
        <taxon>Pseudomonadota</taxon>
        <taxon>Alphaproteobacteria</taxon>
        <taxon>Rhodobacterales</taxon>
        <taxon>Paracoccaceae</taxon>
        <taxon>Pseudotabrizicola</taxon>
    </lineage>
</organism>
<reference evidence="1 2" key="1">
    <citation type="submission" date="2018-08" db="EMBL/GenBank/DDBJ databases">
        <title>Flavobacterium tibetense sp. nov., isolated from a wetland YonghuCo on Tibetan Plateau.</title>
        <authorList>
            <person name="Phurbu D."/>
            <person name="Lu H."/>
            <person name="Xing P."/>
        </authorList>
    </citation>
    <scope>NUCLEOTIDE SEQUENCE [LARGE SCALE GENOMIC DNA]</scope>
    <source>
        <strain evidence="1 2">DJC</strain>
    </source>
</reference>
<gene>
    <name evidence="1" type="ORF">D1012_00450</name>
</gene>
<dbReference type="RefSeq" id="WP_118149384.1">
    <property type="nucleotide sequence ID" value="NZ_QWEY01000001.1"/>
</dbReference>
<accession>A0A411Z6F9</accession>
<keyword evidence="1" id="KW-0378">Hydrolase</keyword>
<sequence length="225" mass="23410">MIAVTLDRPWLLADLGAPRRVLSFAPHRPGFVTARHVVWREVRNADLTPDLDAADWFARTLAQRGHAEAVGLLTSRDIRQHVLAAAKADGERATCLATVGLGNAETVGSRRAVNGIGWSTSYGTINLLVLIDAGLTEAAQIEAMTIAAQARTAAVMDCGLHLPDGRRATGTGTDCIAIAADPGPIAFAGLHTALGEAIGRAVYSAVAKGAAAWVQENGGTAQGYP</sequence>
<dbReference type="Pfam" id="PF01955">
    <property type="entry name" value="CbiZ"/>
    <property type="match status" value="1"/>
</dbReference>
<dbReference type="OrthoDB" id="9767827at2"/>